<dbReference type="GO" id="GO:0016020">
    <property type="term" value="C:membrane"/>
    <property type="evidence" value="ECO:0007669"/>
    <property type="project" value="InterPro"/>
</dbReference>
<dbReference type="Pfam" id="PF06580">
    <property type="entry name" value="His_kinase"/>
    <property type="match status" value="1"/>
</dbReference>
<gene>
    <name evidence="3" type="ORF">EV201_0152</name>
</gene>
<keyword evidence="1" id="KW-1133">Transmembrane helix</keyword>
<accession>A0A4Q7VHH1</accession>
<dbReference type="Proteomes" id="UP000293562">
    <property type="component" value="Unassembled WGS sequence"/>
</dbReference>
<feature type="transmembrane region" description="Helical" evidence="1">
    <location>
        <begin position="95"/>
        <end position="117"/>
    </location>
</feature>
<dbReference type="GO" id="GO:0000155">
    <property type="term" value="F:phosphorelay sensor kinase activity"/>
    <property type="evidence" value="ECO:0007669"/>
    <property type="project" value="InterPro"/>
</dbReference>
<keyword evidence="1" id="KW-0812">Transmembrane</keyword>
<dbReference type="PANTHER" id="PTHR34220:SF7">
    <property type="entry name" value="SENSOR HISTIDINE KINASE YPDA"/>
    <property type="match status" value="1"/>
</dbReference>
<feature type="transmembrane region" description="Helical" evidence="1">
    <location>
        <begin position="53"/>
        <end position="74"/>
    </location>
</feature>
<keyword evidence="1" id="KW-0472">Membrane</keyword>
<comment type="caution">
    <text evidence="3">The sequence shown here is derived from an EMBL/GenBank/DDBJ whole genome shotgun (WGS) entry which is preliminary data.</text>
</comment>
<dbReference type="PANTHER" id="PTHR34220">
    <property type="entry name" value="SENSOR HISTIDINE KINASE YPDA"/>
    <property type="match status" value="1"/>
</dbReference>
<feature type="domain" description="Signal transduction histidine kinase internal region" evidence="2">
    <location>
        <begin position="179"/>
        <end position="256"/>
    </location>
</feature>
<keyword evidence="3" id="KW-0808">Transferase</keyword>
<evidence type="ECO:0000256" key="1">
    <source>
        <dbReference type="SAM" id="Phobius"/>
    </source>
</evidence>
<proteinExistence type="predicted"/>
<dbReference type="InterPro" id="IPR010559">
    <property type="entry name" value="Sig_transdc_His_kin_internal"/>
</dbReference>
<dbReference type="InterPro" id="IPR050640">
    <property type="entry name" value="Bact_2-comp_sensor_kinase"/>
</dbReference>
<reference evidence="3 4" key="1">
    <citation type="submission" date="2019-02" db="EMBL/GenBank/DDBJ databases">
        <title>Genomic Encyclopedia of Type Strains, Phase IV (KMG-IV): sequencing the most valuable type-strain genomes for metagenomic binning, comparative biology and taxonomic classification.</title>
        <authorList>
            <person name="Goeker M."/>
        </authorList>
    </citation>
    <scope>NUCLEOTIDE SEQUENCE [LARGE SCALE GENOMIC DNA]</scope>
    <source>
        <strain evidence="3 4">DSM 28825</strain>
    </source>
</reference>
<keyword evidence="4" id="KW-1185">Reference proteome</keyword>
<protein>
    <submittedName>
        <fullName evidence="3">Histidine kinase</fullName>
    </submittedName>
</protein>
<organism evidence="3 4">
    <name type="scientific">Ancylomarina subtilis</name>
    <dbReference type="NCBI Taxonomy" id="1639035"/>
    <lineage>
        <taxon>Bacteria</taxon>
        <taxon>Pseudomonadati</taxon>
        <taxon>Bacteroidota</taxon>
        <taxon>Bacteroidia</taxon>
        <taxon>Marinilabiliales</taxon>
        <taxon>Marinifilaceae</taxon>
        <taxon>Ancylomarina</taxon>
    </lineage>
</organism>
<feature type="transmembrane region" description="Helical" evidence="1">
    <location>
        <begin position="21"/>
        <end position="41"/>
    </location>
</feature>
<name>A0A4Q7VHH1_9BACT</name>
<dbReference type="AlphaFoldDB" id="A0A4Q7VHH1"/>
<evidence type="ECO:0000313" key="4">
    <source>
        <dbReference type="Proteomes" id="UP000293562"/>
    </source>
</evidence>
<dbReference type="EMBL" id="SHKN01000001">
    <property type="protein sequence ID" value="RZT95529.1"/>
    <property type="molecule type" value="Genomic_DNA"/>
</dbReference>
<evidence type="ECO:0000313" key="3">
    <source>
        <dbReference type="EMBL" id="RZT95529.1"/>
    </source>
</evidence>
<sequence>MLLNLYLSDIPNTLYTMSKNWRFIIISPVIGILSYMLIHYSQVGDLPSLQKEFLLFFISAIFGLLAGFSAFGIGKLLNKVVSWKKKHSLRFLSQSLSLFIAGCILIIVYLELFDMILHTGMTYETFWLEHKDDFLKALLILFIFVFIYTILDFMIFSFNALKKEEIKSVEMINNQMNLQFKALKSQLNPHFLFNSLNTISSLLYKDAEKAEEFIRKFAESYRFILDQNDKALIPLKKELAFVEAYNYILRMRFQDSYKLSVELPEVVQSSLVPPLSIQMLVENAIKHNLISPNSPLEVKLVCKNNYLHVSNNINPLRKQAESFQIGIENIKQRYAFFTNENIKLEKTDFFTVSLPLISNNNQNMN</sequence>
<evidence type="ECO:0000259" key="2">
    <source>
        <dbReference type="Pfam" id="PF06580"/>
    </source>
</evidence>
<keyword evidence="3" id="KW-0418">Kinase</keyword>
<feature type="transmembrane region" description="Helical" evidence="1">
    <location>
        <begin position="137"/>
        <end position="161"/>
    </location>
</feature>